<feature type="transmembrane region" description="Helical" evidence="1">
    <location>
        <begin position="230"/>
        <end position="252"/>
    </location>
</feature>
<protein>
    <submittedName>
        <fullName evidence="2">YibE/F family protein</fullName>
    </submittedName>
</protein>
<feature type="transmembrane region" description="Helical" evidence="1">
    <location>
        <begin position="198"/>
        <end position="218"/>
    </location>
</feature>
<keyword evidence="1" id="KW-0812">Transmembrane</keyword>
<evidence type="ECO:0000313" key="3">
    <source>
        <dbReference type="Proteomes" id="UP001596135"/>
    </source>
</evidence>
<dbReference type="Pfam" id="PF07907">
    <property type="entry name" value="YibE_F"/>
    <property type="match status" value="1"/>
</dbReference>
<evidence type="ECO:0000313" key="2">
    <source>
        <dbReference type="EMBL" id="MFC6041568.1"/>
    </source>
</evidence>
<dbReference type="RefSeq" id="WP_379149338.1">
    <property type="nucleotide sequence ID" value="NZ_JBHSRJ010000001.1"/>
</dbReference>
<organism evidence="2 3">
    <name type="scientific">Nocardioides hankookensis</name>
    <dbReference type="NCBI Taxonomy" id="443157"/>
    <lineage>
        <taxon>Bacteria</taxon>
        <taxon>Bacillati</taxon>
        <taxon>Actinomycetota</taxon>
        <taxon>Actinomycetes</taxon>
        <taxon>Propionibacteriales</taxon>
        <taxon>Nocardioidaceae</taxon>
        <taxon>Nocardioides</taxon>
    </lineage>
</organism>
<comment type="caution">
    <text evidence="2">The sequence shown here is derived from an EMBL/GenBank/DDBJ whole genome shotgun (WGS) entry which is preliminary data.</text>
</comment>
<feature type="transmembrane region" description="Helical" evidence="1">
    <location>
        <begin position="26"/>
        <end position="47"/>
    </location>
</feature>
<reference evidence="3" key="1">
    <citation type="journal article" date="2019" name="Int. J. Syst. Evol. Microbiol.">
        <title>The Global Catalogue of Microorganisms (GCM) 10K type strain sequencing project: providing services to taxonomists for standard genome sequencing and annotation.</title>
        <authorList>
            <consortium name="The Broad Institute Genomics Platform"/>
            <consortium name="The Broad Institute Genome Sequencing Center for Infectious Disease"/>
            <person name="Wu L."/>
            <person name="Ma J."/>
        </authorList>
    </citation>
    <scope>NUCLEOTIDE SEQUENCE [LARGE SCALE GENOMIC DNA]</scope>
    <source>
        <strain evidence="3">CCUG 54522</strain>
    </source>
</reference>
<feature type="transmembrane region" description="Helical" evidence="1">
    <location>
        <begin position="174"/>
        <end position="192"/>
    </location>
</feature>
<dbReference type="InterPro" id="IPR012507">
    <property type="entry name" value="YibE_F"/>
</dbReference>
<dbReference type="Proteomes" id="UP001596135">
    <property type="component" value="Unassembled WGS sequence"/>
</dbReference>
<feature type="transmembrane region" description="Helical" evidence="1">
    <location>
        <begin position="272"/>
        <end position="290"/>
    </location>
</feature>
<gene>
    <name evidence="2" type="ORF">ACFPYL_00680</name>
</gene>
<dbReference type="EMBL" id="JBHSRJ010000001">
    <property type="protein sequence ID" value="MFC6041568.1"/>
    <property type="molecule type" value="Genomic_DNA"/>
</dbReference>
<keyword evidence="3" id="KW-1185">Reference proteome</keyword>
<name>A0ABW1LEL0_9ACTN</name>
<sequence length="406" mass="41739">MGAGHSHGSHRAGRDAELEVPRGPRLLLLGALALAGIAAVVGLLVLWPDSARVDELAEDASFAAPGVTFPTATVDTVGAPCTAEQIGSDSDCGRIEVTIDDGAGRGDRATVQVSPQVVDSGLTPGDQVRLQRIPGGQGADATYSYFGTERTRPLLILLAVFVGLVLLVARWRGFFALVGLAFTGVVIWRFVLPALLTGASGVAVGLTAAALIMFVVLYTTHGFSLRTSAALAGTLAGVLVIAGIGVVATGATRLTGIADEQAGILSALVGDLSFHELFACAALIAGLGVLNDVTITQSSAVWELRAASPAMSRARLFASGMRIGRDHIASTIYTIVFAYAGTALAVLLILRLYGLPWDVLLTTEDITEEVVRTLAGSIGLVLAVPLTTAIATLVVATARPAPSVVE</sequence>
<dbReference type="PANTHER" id="PTHR41771:SF1">
    <property type="entry name" value="MEMBRANE PROTEIN"/>
    <property type="match status" value="1"/>
</dbReference>
<feature type="transmembrane region" description="Helical" evidence="1">
    <location>
        <begin position="374"/>
        <end position="396"/>
    </location>
</feature>
<keyword evidence="1" id="KW-0472">Membrane</keyword>
<feature type="transmembrane region" description="Helical" evidence="1">
    <location>
        <begin position="331"/>
        <end position="354"/>
    </location>
</feature>
<feature type="transmembrane region" description="Helical" evidence="1">
    <location>
        <begin position="153"/>
        <end position="169"/>
    </location>
</feature>
<evidence type="ECO:0000256" key="1">
    <source>
        <dbReference type="SAM" id="Phobius"/>
    </source>
</evidence>
<keyword evidence="1" id="KW-1133">Transmembrane helix</keyword>
<accession>A0ABW1LEL0</accession>
<proteinExistence type="predicted"/>
<dbReference type="PANTHER" id="PTHR41771">
    <property type="entry name" value="MEMBRANE PROTEIN-RELATED"/>
    <property type="match status" value="1"/>
</dbReference>